<sequence length="282" mass="32730">MNKPELYSKYSASQRLDNLYVLDNHLDLSRWRAEDVVLDVGSGDGRFSVEILMARLPGNFGKFIGCDCSEVMVEFAKKNHRKAKVEFVHFDIAAKVLPEDFEGRFHHIFSFYTLHWVKKQRKAFENMYKLLKPGGDMLLTFLASNSIFDIYLNMSKIKKWKPYSKKDYIAPYHGLKHPEKQLEKLMQKIGFVCSLCKVENRIFVFHNFDSLRKSVMAINPVIPNLPPEDIPAYMDDFVKEVKNSKQVTIENTNNNGEESIKVEYKIFIVSVIKPVNEKGFSV</sequence>
<dbReference type="GO" id="GO:0008168">
    <property type="term" value="F:methyltransferase activity"/>
    <property type="evidence" value="ECO:0007669"/>
    <property type="project" value="UniProtKB-KW"/>
</dbReference>
<keyword evidence="2" id="KW-0489">Methyltransferase</keyword>
<dbReference type="AlphaFoldDB" id="A0A7H1K1B7"/>
<dbReference type="GO" id="GO:0032259">
    <property type="term" value="P:methylation"/>
    <property type="evidence" value="ECO:0007669"/>
    <property type="project" value="UniProtKB-KW"/>
</dbReference>
<protein>
    <submittedName>
        <fullName evidence="2">Juvenile hormone acid O-methyltransferase</fullName>
    </submittedName>
</protein>
<organism evidence="2">
    <name type="scientific">Colaphellus bowringi</name>
    <dbReference type="NCBI Taxonomy" id="561076"/>
    <lineage>
        <taxon>Eukaryota</taxon>
        <taxon>Metazoa</taxon>
        <taxon>Ecdysozoa</taxon>
        <taxon>Arthropoda</taxon>
        <taxon>Hexapoda</taxon>
        <taxon>Insecta</taxon>
        <taxon>Pterygota</taxon>
        <taxon>Neoptera</taxon>
        <taxon>Endopterygota</taxon>
        <taxon>Coleoptera</taxon>
        <taxon>Polyphaga</taxon>
        <taxon>Cucujiformia</taxon>
        <taxon>Chrysomeloidea</taxon>
        <taxon>Chrysomelidae</taxon>
        <taxon>Chrysomelinae</taxon>
        <taxon>Chrysomelini</taxon>
        <taxon>Colaphellus</taxon>
    </lineage>
</organism>
<proteinExistence type="evidence at transcript level"/>
<evidence type="ECO:0000259" key="1">
    <source>
        <dbReference type="Pfam" id="PF13847"/>
    </source>
</evidence>
<dbReference type="Gene3D" id="3.40.50.150">
    <property type="entry name" value="Vaccinia Virus protein VP39"/>
    <property type="match status" value="1"/>
</dbReference>
<evidence type="ECO:0000313" key="2">
    <source>
        <dbReference type="EMBL" id="QNT17933.1"/>
    </source>
</evidence>
<dbReference type="CDD" id="cd02440">
    <property type="entry name" value="AdoMet_MTases"/>
    <property type="match status" value="1"/>
</dbReference>
<reference evidence="2" key="1">
    <citation type="submission" date="2020-09" db="EMBL/GenBank/DDBJ databases">
        <title>Functional analysis of allatostatin genes in the reproductive diapause preparation of Colaphellus bowringi (Coleoptera: Chrysomelidae).</title>
        <authorList>
            <person name="Tian Z."/>
            <person name="Liu W."/>
            <person name="Wang X.-P."/>
            <person name="Li Z."/>
        </authorList>
    </citation>
    <scope>NUCLEOTIDE SEQUENCE</scope>
    <source>
        <tissue evidence="2">Head</tissue>
    </source>
</reference>
<dbReference type="EMBL" id="MT977123">
    <property type="protein sequence ID" value="QNT17933.1"/>
    <property type="molecule type" value="mRNA"/>
</dbReference>
<dbReference type="InterPro" id="IPR029063">
    <property type="entry name" value="SAM-dependent_MTases_sf"/>
</dbReference>
<dbReference type="PANTHER" id="PTHR43861:SF1">
    <property type="entry name" value="TRANS-ACONITATE 2-METHYLTRANSFERASE"/>
    <property type="match status" value="1"/>
</dbReference>
<dbReference type="SUPFAM" id="SSF53335">
    <property type="entry name" value="S-adenosyl-L-methionine-dependent methyltransferases"/>
    <property type="match status" value="1"/>
</dbReference>
<dbReference type="InterPro" id="IPR025714">
    <property type="entry name" value="Methyltranfer_dom"/>
</dbReference>
<dbReference type="PANTHER" id="PTHR43861">
    <property type="entry name" value="TRANS-ACONITATE 2-METHYLTRANSFERASE-RELATED"/>
    <property type="match status" value="1"/>
</dbReference>
<keyword evidence="2" id="KW-0808">Transferase</keyword>
<accession>A0A7H1K1B7</accession>
<name>A0A7H1K1B7_9CUCU</name>
<dbReference type="Pfam" id="PF13847">
    <property type="entry name" value="Methyltransf_31"/>
    <property type="match status" value="1"/>
</dbReference>
<feature type="domain" description="Methyltransferase" evidence="1">
    <location>
        <begin position="35"/>
        <end position="160"/>
    </location>
</feature>